<evidence type="ECO:0000256" key="1">
    <source>
        <dbReference type="ARBA" id="ARBA00005898"/>
    </source>
</evidence>
<feature type="domain" description="Mur ligase central" evidence="4">
    <location>
        <begin position="110"/>
        <end position="314"/>
    </location>
</feature>
<dbReference type="InterPro" id="IPR013221">
    <property type="entry name" value="Mur_ligase_cen"/>
</dbReference>
<dbReference type="GO" id="GO:0051301">
    <property type="term" value="P:cell division"/>
    <property type="evidence" value="ECO:0007669"/>
    <property type="project" value="InterPro"/>
</dbReference>
<proteinExistence type="inferred from homology"/>
<dbReference type="InterPro" id="IPR000713">
    <property type="entry name" value="Mur_ligase_N"/>
</dbReference>
<dbReference type="NCBIfam" id="NF001124">
    <property type="entry name" value="PRK00139.1-2"/>
    <property type="match status" value="1"/>
</dbReference>
<organism evidence="5">
    <name type="scientific">hydrocarbon metagenome</name>
    <dbReference type="NCBI Taxonomy" id="938273"/>
    <lineage>
        <taxon>unclassified sequences</taxon>
        <taxon>metagenomes</taxon>
        <taxon>ecological metagenomes</taxon>
    </lineage>
</organism>
<dbReference type="GO" id="GO:0005524">
    <property type="term" value="F:ATP binding"/>
    <property type="evidence" value="ECO:0007669"/>
    <property type="project" value="InterPro"/>
</dbReference>
<name>A0A0W8FQ66_9ZZZZ</name>
<comment type="caution">
    <text evidence="5">The sequence shown here is derived from an EMBL/GenBank/DDBJ whole genome shotgun (WGS) entry which is preliminary data.</text>
</comment>
<dbReference type="EMBL" id="LNQE01000933">
    <property type="protein sequence ID" value="KUG22913.1"/>
    <property type="molecule type" value="Genomic_DNA"/>
</dbReference>
<dbReference type="PANTHER" id="PTHR23135">
    <property type="entry name" value="MUR LIGASE FAMILY MEMBER"/>
    <property type="match status" value="1"/>
</dbReference>
<evidence type="ECO:0000313" key="5">
    <source>
        <dbReference type="EMBL" id="KUG22913.1"/>
    </source>
</evidence>
<dbReference type="InterPro" id="IPR036565">
    <property type="entry name" value="Mur-like_cat_sf"/>
</dbReference>
<protein>
    <submittedName>
        <fullName evidence="5">Udp-n-acetylmuramoylalanyl-d-glutamate--2,6-diaminopimelate ligase</fullName>
        <ecNumber evidence="5">6.3.2.13</ecNumber>
    </submittedName>
</protein>
<reference evidence="5" key="1">
    <citation type="journal article" date="2015" name="Proc. Natl. Acad. Sci. U.S.A.">
        <title>Networks of energetic and metabolic interactions define dynamics in microbial communities.</title>
        <authorList>
            <person name="Embree M."/>
            <person name="Liu J.K."/>
            <person name="Al-Bassam M.M."/>
            <person name="Zengler K."/>
        </authorList>
    </citation>
    <scope>NUCLEOTIDE SEQUENCE</scope>
</reference>
<evidence type="ECO:0000259" key="4">
    <source>
        <dbReference type="Pfam" id="PF08245"/>
    </source>
</evidence>
<dbReference type="PANTHER" id="PTHR23135:SF4">
    <property type="entry name" value="UDP-N-ACETYLMURAMOYL-L-ALANYL-D-GLUTAMATE--2,6-DIAMINOPIMELATE LIGASE MURE HOMOLOG, CHLOROPLASTIC"/>
    <property type="match status" value="1"/>
</dbReference>
<comment type="similarity">
    <text evidence="1">Belongs to the MurCDEF family. MurE subfamily.</text>
</comment>
<dbReference type="SUPFAM" id="SSF53244">
    <property type="entry name" value="MurD-like peptide ligases, peptide-binding domain"/>
    <property type="match status" value="1"/>
</dbReference>
<sequence>MKLNLLIEGLEVINISGDTRQEVSSVCYSADKCEKESLFVAVTGLKHDGHDYIADAVARGARSIVHEKDFNASSNVTAVKVTDSRRSLGVLAKNFFGNPSADLVLAAVIGTNGKTTISYLLESILKAAGFKCGVLGTVNYRYNDKIYPAPNTTPESYDLQKILRAMLDDDVTHAVAEVSSHAVDLKRVDDCDFDLGVFTNLSRDHLDYHLTMGNYFQAKKRFFSEVLPKSKKNYPQKMVINADDRWGQRILKEVKLPAVTYGIESESSIRATNYELALSGIKAAVDLDGETFSIRSSLIGKFNLYNILAAAGAASVLRISPSVIKKGIENLFCVPGRLEKVESSSGLNIFVDYAHTDDALRRVLQNLTELKNKRIITVFGCGGNRDHGKRPLMGEAATTYSDLTIVTSDNPRLEDPLAIIAEIEAGIDQNKIQKILPGNVHLKNCTHSYTVIPDREKAIETAINVAQESDIVLIAGKGHEDYQILGTDKIPFDDRVVVKQILESGNCLS</sequence>
<dbReference type="InterPro" id="IPR005761">
    <property type="entry name" value="UDP-N-AcMur-Glu-dNH2Pim_ligase"/>
</dbReference>
<dbReference type="NCBIfam" id="TIGR01085">
    <property type="entry name" value="murE"/>
    <property type="match status" value="1"/>
</dbReference>
<dbReference type="AlphaFoldDB" id="A0A0W8FQ66"/>
<dbReference type="Gene3D" id="3.40.1390.10">
    <property type="entry name" value="MurE/MurF, N-terminal domain"/>
    <property type="match status" value="1"/>
</dbReference>
<dbReference type="SUPFAM" id="SSF53623">
    <property type="entry name" value="MurD-like peptide ligases, catalytic domain"/>
    <property type="match status" value="1"/>
</dbReference>
<dbReference type="GO" id="GO:0008360">
    <property type="term" value="P:regulation of cell shape"/>
    <property type="evidence" value="ECO:0007669"/>
    <property type="project" value="InterPro"/>
</dbReference>
<dbReference type="Pfam" id="PF08245">
    <property type="entry name" value="Mur_ligase_M"/>
    <property type="match status" value="1"/>
</dbReference>
<dbReference type="SUPFAM" id="SSF63418">
    <property type="entry name" value="MurE/MurF N-terminal domain"/>
    <property type="match status" value="1"/>
</dbReference>
<dbReference type="Gene3D" id="3.90.190.20">
    <property type="entry name" value="Mur ligase, C-terminal domain"/>
    <property type="match status" value="1"/>
</dbReference>
<accession>A0A0W8FQ66</accession>
<dbReference type="Pfam" id="PF02875">
    <property type="entry name" value="Mur_ligase_C"/>
    <property type="match status" value="1"/>
</dbReference>
<evidence type="ECO:0000259" key="2">
    <source>
        <dbReference type="Pfam" id="PF01225"/>
    </source>
</evidence>
<dbReference type="Gene3D" id="3.40.1190.10">
    <property type="entry name" value="Mur-like, catalytic domain"/>
    <property type="match status" value="1"/>
</dbReference>
<dbReference type="HAMAP" id="MF_00208">
    <property type="entry name" value="MurE"/>
    <property type="match status" value="1"/>
</dbReference>
<feature type="domain" description="Mur ligase N-terminal catalytic" evidence="2">
    <location>
        <begin position="24"/>
        <end position="94"/>
    </location>
</feature>
<dbReference type="GO" id="GO:0008765">
    <property type="term" value="F:UDP-N-acetylmuramoylalanyl-D-glutamate-2,6-diaminopimelate ligase activity"/>
    <property type="evidence" value="ECO:0007669"/>
    <property type="project" value="UniProtKB-EC"/>
</dbReference>
<dbReference type="InterPro" id="IPR035911">
    <property type="entry name" value="MurE/MurF_N"/>
</dbReference>
<feature type="domain" description="Mur ligase C-terminal" evidence="3">
    <location>
        <begin position="336"/>
        <end position="478"/>
    </location>
</feature>
<dbReference type="InterPro" id="IPR036615">
    <property type="entry name" value="Mur_ligase_C_dom_sf"/>
</dbReference>
<evidence type="ECO:0000259" key="3">
    <source>
        <dbReference type="Pfam" id="PF02875"/>
    </source>
</evidence>
<dbReference type="Pfam" id="PF01225">
    <property type="entry name" value="Mur_ligase"/>
    <property type="match status" value="1"/>
</dbReference>
<dbReference type="NCBIfam" id="NF001126">
    <property type="entry name" value="PRK00139.1-4"/>
    <property type="match status" value="1"/>
</dbReference>
<dbReference type="GO" id="GO:0005737">
    <property type="term" value="C:cytoplasm"/>
    <property type="evidence" value="ECO:0007669"/>
    <property type="project" value="InterPro"/>
</dbReference>
<gene>
    <name evidence="5" type="ORF">ASZ90_007310</name>
</gene>
<dbReference type="EC" id="6.3.2.13" evidence="5"/>
<keyword evidence="5" id="KW-0436">Ligase</keyword>
<dbReference type="InterPro" id="IPR004101">
    <property type="entry name" value="Mur_ligase_C"/>
</dbReference>